<organism evidence="1 2">
    <name type="scientific">Pedobacter nutrimenti</name>
    <dbReference type="NCBI Taxonomy" id="1241337"/>
    <lineage>
        <taxon>Bacteria</taxon>
        <taxon>Pseudomonadati</taxon>
        <taxon>Bacteroidota</taxon>
        <taxon>Sphingobacteriia</taxon>
        <taxon>Sphingobacteriales</taxon>
        <taxon>Sphingobacteriaceae</taxon>
        <taxon>Pedobacter</taxon>
    </lineage>
</organism>
<sequence length="59" mass="6877">MTSLSVKFYKNALAVNARQIRLVLWIIFKKINHRDNTVSFKSGHNKPLGHEIRLAEDEK</sequence>
<dbReference type="EMBL" id="QKLU01000002">
    <property type="protein sequence ID" value="PYF75646.1"/>
    <property type="molecule type" value="Genomic_DNA"/>
</dbReference>
<evidence type="ECO:0000313" key="2">
    <source>
        <dbReference type="Proteomes" id="UP000248198"/>
    </source>
</evidence>
<keyword evidence="2" id="KW-1185">Reference proteome</keyword>
<gene>
    <name evidence="1" type="ORF">B0O44_102198</name>
</gene>
<evidence type="ECO:0000313" key="1">
    <source>
        <dbReference type="EMBL" id="PYF75646.1"/>
    </source>
</evidence>
<reference evidence="1 2" key="1">
    <citation type="submission" date="2018-06" db="EMBL/GenBank/DDBJ databases">
        <title>Genomic Encyclopedia of Archaeal and Bacterial Type Strains, Phase II (KMG-II): from individual species to whole genera.</title>
        <authorList>
            <person name="Goeker M."/>
        </authorList>
    </citation>
    <scope>NUCLEOTIDE SEQUENCE [LARGE SCALE GENOMIC DNA]</scope>
    <source>
        <strain evidence="1 2">DSM 27372</strain>
    </source>
</reference>
<accession>A0A318UGW0</accession>
<dbReference type="Proteomes" id="UP000248198">
    <property type="component" value="Unassembled WGS sequence"/>
</dbReference>
<dbReference type="AlphaFoldDB" id="A0A318UGW0"/>
<proteinExistence type="predicted"/>
<comment type="caution">
    <text evidence="1">The sequence shown here is derived from an EMBL/GenBank/DDBJ whole genome shotgun (WGS) entry which is preliminary data.</text>
</comment>
<protein>
    <submittedName>
        <fullName evidence="1">Uncharacterized protein</fullName>
    </submittedName>
</protein>
<name>A0A318UGW0_9SPHI</name>